<dbReference type="InterPro" id="IPR036388">
    <property type="entry name" value="WH-like_DNA-bd_sf"/>
</dbReference>
<dbReference type="EMBL" id="AFHQ01000007">
    <property type="protein sequence ID" value="EGK62065.1"/>
    <property type="molecule type" value="Genomic_DNA"/>
</dbReference>
<dbReference type="SMART" id="SM00448">
    <property type="entry name" value="REC"/>
    <property type="match status" value="1"/>
</dbReference>
<sequence>MIKLLLVDDQKILLEGLVQIFAPLKDIEIIGTCTLSELAEEACCRLAPDLVLMDICMEGRTSGIQICERLKARFPDLRVVLMTGMQEVAFLGWAKKAGADSFIYKESSGEAFVSCIRATMRGKKIFPDLHGTYTFGGTNIPLTKREFAILQHICHDKTYEEIADELGITKRTVHFHIGNILSKTGYKTIVGLAVEATERGYTGGTV</sequence>
<dbReference type="RefSeq" id="WP_006305145.1">
    <property type="nucleotide sequence ID" value="NZ_GL892076.1"/>
</dbReference>
<dbReference type="PROSITE" id="PS50110">
    <property type="entry name" value="RESPONSE_REGULATORY"/>
    <property type="match status" value="1"/>
</dbReference>
<dbReference type="CDD" id="cd06170">
    <property type="entry name" value="LuxR_C_like"/>
    <property type="match status" value="1"/>
</dbReference>
<dbReference type="SMART" id="SM00421">
    <property type="entry name" value="HTH_LUXR"/>
    <property type="match status" value="1"/>
</dbReference>
<keyword evidence="9" id="KW-1185">Reference proteome</keyword>
<evidence type="ECO:0000313" key="9">
    <source>
        <dbReference type="Proteomes" id="UP000004067"/>
    </source>
</evidence>
<dbReference type="PROSITE" id="PS00622">
    <property type="entry name" value="HTH_LUXR_1"/>
    <property type="match status" value="1"/>
</dbReference>
<evidence type="ECO:0000256" key="5">
    <source>
        <dbReference type="PROSITE-ProRule" id="PRU00169"/>
    </source>
</evidence>
<dbReference type="Pfam" id="PF00072">
    <property type="entry name" value="Response_reg"/>
    <property type="match status" value="1"/>
</dbReference>
<dbReference type="GO" id="GO:0003677">
    <property type="term" value="F:DNA binding"/>
    <property type="evidence" value="ECO:0007669"/>
    <property type="project" value="UniProtKB-KW"/>
</dbReference>
<dbReference type="PANTHER" id="PTHR43214:SF43">
    <property type="entry name" value="TWO-COMPONENT RESPONSE REGULATOR"/>
    <property type="match status" value="1"/>
</dbReference>
<feature type="domain" description="HTH luxR-type" evidence="6">
    <location>
        <begin position="135"/>
        <end position="200"/>
    </location>
</feature>
<gene>
    <name evidence="8" type="ORF">HMPREF9081_0314</name>
</gene>
<feature type="domain" description="Response regulatory" evidence="7">
    <location>
        <begin position="3"/>
        <end position="120"/>
    </location>
</feature>
<dbReference type="InterPro" id="IPR011006">
    <property type="entry name" value="CheY-like_superfamily"/>
</dbReference>
<dbReference type="InterPro" id="IPR058245">
    <property type="entry name" value="NreC/VraR/RcsB-like_REC"/>
</dbReference>
<evidence type="ECO:0000256" key="1">
    <source>
        <dbReference type="ARBA" id="ARBA00022553"/>
    </source>
</evidence>
<dbReference type="STRING" id="888060.HMPREF9081_0314"/>
<dbReference type="Proteomes" id="UP000004067">
    <property type="component" value="Unassembled WGS sequence"/>
</dbReference>
<protein>
    <submittedName>
        <fullName evidence="8">Response regulator</fullName>
    </submittedName>
</protein>
<organism evidence="8 9">
    <name type="scientific">Centipeda periodontii DSM 2778</name>
    <dbReference type="NCBI Taxonomy" id="888060"/>
    <lineage>
        <taxon>Bacteria</taxon>
        <taxon>Bacillati</taxon>
        <taxon>Bacillota</taxon>
        <taxon>Negativicutes</taxon>
        <taxon>Selenomonadales</taxon>
        <taxon>Selenomonadaceae</taxon>
        <taxon>Centipeda</taxon>
    </lineage>
</organism>
<dbReference type="HOGENOM" id="CLU_000445_90_10_9"/>
<evidence type="ECO:0000256" key="3">
    <source>
        <dbReference type="ARBA" id="ARBA00023125"/>
    </source>
</evidence>
<dbReference type="GO" id="GO:0006355">
    <property type="term" value="P:regulation of DNA-templated transcription"/>
    <property type="evidence" value="ECO:0007669"/>
    <property type="project" value="InterPro"/>
</dbReference>
<dbReference type="SUPFAM" id="SSF46894">
    <property type="entry name" value="C-terminal effector domain of the bipartite response regulators"/>
    <property type="match status" value="1"/>
</dbReference>
<dbReference type="PROSITE" id="PS50043">
    <property type="entry name" value="HTH_LUXR_2"/>
    <property type="match status" value="1"/>
</dbReference>
<keyword evidence="3" id="KW-0238">DNA-binding</keyword>
<dbReference type="InterPro" id="IPR001789">
    <property type="entry name" value="Sig_transdc_resp-reg_receiver"/>
</dbReference>
<evidence type="ECO:0000259" key="7">
    <source>
        <dbReference type="PROSITE" id="PS50110"/>
    </source>
</evidence>
<dbReference type="CDD" id="cd17535">
    <property type="entry name" value="REC_NarL-like"/>
    <property type="match status" value="1"/>
</dbReference>
<dbReference type="SUPFAM" id="SSF52172">
    <property type="entry name" value="CheY-like"/>
    <property type="match status" value="1"/>
</dbReference>
<dbReference type="AlphaFoldDB" id="F5RJ79"/>
<accession>F5RJ79</accession>
<comment type="caution">
    <text evidence="8">The sequence shown here is derived from an EMBL/GenBank/DDBJ whole genome shotgun (WGS) entry which is preliminary data.</text>
</comment>
<keyword evidence="2" id="KW-0805">Transcription regulation</keyword>
<dbReference type="InterPro" id="IPR039420">
    <property type="entry name" value="WalR-like"/>
</dbReference>
<dbReference type="Gene3D" id="3.40.50.2300">
    <property type="match status" value="1"/>
</dbReference>
<dbReference type="Gene3D" id="1.10.10.10">
    <property type="entry name" value="Winged helix-like DNA-binding domain superfamily/Winged helix DNA-binding domain"/>
    <property type="match status" value="1"/>
</dbReference>
<proteinExistence type="predicted"/>
<dbReference type="PANTHER" id="PTHR43214">
    <property type="entry name" value="TWO-COMPONENT RESPONSE REGULATOR"/>
    <property type="match status" value="1"/>
</dbReference>
<evidence type="ECO:0000256" key="4">
    <source>
        <dbReference type="ARBA" id="ARBA00023163"/>
    </source>
</evidence>
<dbReference type="InterPro" id="IPR016032">
    <property type="entry name" value="Sig_transdc_resp-reg_C-effctor"/>
</dbReference>
<evidence type="ECO:0000256" key="2">
    <source>
        <dbReference type="ARBA" id="ARBA00023015"/>
    </source>
</evidence>
<dbReference type="PRINTS" id="PR00038">
    <property type="entry name" value="HTHLUXR"/>
</dbReference>
<dbReference type="InterPro" id="IPR000792">
    <property type="entry name" value="Tscrpt_reg_LuxR_C"/>
</dbReference>
<keyword evidence="1 5" id="KW-0597">Phosphoprotein</keyword>
<keyword evidence="4" id="KW-0804">Transcription</keyword>
<dbReference type="Pfam" id="PF00196">
    <property type="entry name" value="GerE"/>
    <property type="match status" value="1"/>
</dbReference>
<evidence type="ECO:0000313" key="8">
    <source>
        <dbReference type="EMBL" id="EGK62065.1"/>
    </source>
</evidence>
<dbReference type="OrthoDB" id="9780153at2"/>
<name>F5RJ79_9FIRM</name>
<feature type="modified residue" description="4-aspartylphosphate" evidence="5">
    <location>
        <position position="54"/>
    </location>
</feature>
<dbReference type="eggNOG" id="COG2197">
    <property type="taxonomic scope" value="Bacteria"/>
</dbReference>
<reference evidence="8 9" key="1">
    <citation type="submission" date="2011-04" db="EMBL/GenBank/DDBJ databases">
        <authorList>
            <person name="Muzny D."/>
            <person name="Qin X."/>
            <person name="Deng J."/>
            <person name="Jiang H."/>
            <person name="Liu Y."/>
            <person name="Qu J."/>
            <person name="Song X.-Z."/>
            <person name="Zhang L."/>
            <person name="Thornton R."/>
            <person name="Coyle M."/>
            <person name="Francisco L."/>
            <person name="Jackson L."/>
            <person name="Javaid M."/>
            <person name="Korchina V."/>
            <person name="Kovar C."/>
            <person name="Mata R."/>
            <person name="Mathew T."/>
            <person name="Ngo R."/>
            <person name="Nguyen L."/>
            <person name="Nguyen N."/>
            <person name="Okwuonu G."/>
            <person name="Ongeri F."/>
            <person name="Pham C."/>
            <person name="Simmons D."/>
            <person name="Wilczek-Boney K."/>
            <person name="Hale W."/>
            <person name="Jakkamsetti A."/>
            <person name="Pham P."/>
            <person name="Ruth R."/>
            <person name="San Lucas F."/>
            <person name="Warren J."/>
            <person name="Zhang J."/>
            <person name="Zhao Z."/>
            <person name="Zhou C."/>
            <person name="Zhu D."/>
            <person name="Lee S."/>
            <person name="Bess C."/>
            <person name="Blankenburg K."/>
            <person name="Forbes L."/>
            <person name="Fu Q."/>
            <person name="Gubbala S."/>
            <person name="Hirani K."/>
            <person name="Jayaseelan J.C."/>
            <person name="Lara F."/>
            <person name="Munidasa M."/>
            <person name="Palculict T."/>
            <person name="Patil S."/>
            <person name="Pu L.-L."/>
            <person name="Saada N."/>
            <person name="Tang L."/>
            <person name="Weissenberger G."/>
            <person name="Zhu Y."/>
            <person name="Hemphill L."/>
            <person name="Shang Y."/>
            <person name="Youmans B."/>
            <person name="Ayvaz T."/>
            <person name="Ross M."/>
            <person name="Santibanez J."/>
            <person name="Aqrawi P."/>
            <person name="Gross S."/>
            <person name="Joshi V."/>
            <person name="Fowler G."/>
            <person name="Nazareth L."/>
            <person name="Reid J."/>
            <person name="Worley K."/>
            <person name="Petrosino J."/>
            <person name="Highlander S."/>
            <person name="Gibbs R."/>
        </authorList>
    </citation>
    <scope>NUCLEOTIDE SEQUENCE [LARGE SCALE GENOMIC DNA]</scope>
    <source>
        <strain evidence="8 9">DSM 2778</strain>
    </source>
</reference>
<evidence type="ECO:0000259" key="6">
    <source>
        <dbReference type="PROSITE" id="PS50043"/>
    </source>
</evidence>
<dbReference type="GO" id="GO:0000160">
    <property type="term" value="P:phosphorelay signal transduction system"/>
    <property type="evidence" value="ECO:0007669"/>
    <property type="project" value="InterPro"/>
</dbReference>